<sequence>MLEGQTIEFEDVQFEVPWGYVVGRWYGNRKVRPLLALHGWQDNLGTWDRLIPLLPRHIGYLCIDLPGQGRSSKYPLGMIYHVIDYVHIVARIVQEYKWRKVSLMGHSMGGVVAFAYASLYPNKVDLLIQIDILKQPHRGKEYLLAMIRNGAEKTMVENERLQQLHKREPPSYTYEELEEVLHRGSKNSIARENCKHVLNRSIMPSQLYPEKFYFSRDGRMKWYQEFSDEPGLAIEMAKRMRNVNYLLIKASRTRHVTAEMEPIIKVIREYVPHFELHQVEGTHHVHLNNPEGVAKPVGRFILKYRPASLDSWSMDYALKHSKL</sequence>
<dbReference type="GO" id="GO:0016020">
    <property type="term" value="C:membrane"/>
    <property type="evidence" value="ECO:0007669"/>
    <property type="project" value="TreeGrafter"/>
</dbReference>
<gene>
    <name evidence="4" type="primary">106093995</name>
</gene>
<dbReference type="EnsemblMetazoa" id="SCAU011065-RA">
    <property type="protein sequence ID" value="SCAU011065-PA"/>
    <property type="gene ID" value="SCAU011065"/>
</dbReference>
<proteinExistence type="inferred from homology"/>
<protein>
    <recommendedName>
        <fullName evidence="3">AB hydrolase-1 domain-containing protein</fullName>
    </recommendedName>
</protein>
<feature type="domain" description="AB hydrolase-1" evidence="3">
    <location>
        <begin position="33"/>
        <end position="132"/>
    </location>
</feature>
<dbReference type="EnsemblMetazoa" id="SCAU011065-RB">
    <property type="protein sequence ID" value="SCAU011065-PB"/>
    <property type="gene ID" value="SCAU011065"/>
</dbReference>
<evidence type="ECO:0000256" key="2">
    <source>
        <dbReference type="ARBA" id="ARBA00022801"/>
    </source>
</evidence>
<evidence type="ECO:0000313" key="4">
    <source>
        <dbReference type="EnsemblMetazoa" id="SCAU011065-PB"/>
    </source>
</evidence>
<evidence type="ECO:0000256" key="1">
    <source>
        <dbReference type="ARBA" id="ARBA00008645"/>
    </source>
</evidence>
<dbReference type="Pfam" id="PF00561">
    <property type="entry name" value="Abhydrolase_1"/>
    <property type="match status" value="1"/>
</dbReference>
<keyword evidence="2" id="KW-0378">Hydrolase</keyword>
<reference evidence="5" key="1">
    <citation type="submission" date="2015-05" db="EMBL/GenBank/DDBJ databases">
        <authorList>
            <person name="Wilson R.K."/>
            <person name="Warren W.C."/>
            <person name="Olafson P."/>
        </authorList>
    </citation>
    <scope>NUCLEOTIDE SEQUENCE [LARGE SCALE GENOMIC DNA]</scope>
    <source>
        <strain evidence="5">USDA</strain>
    </source>
</reference>
<reference evidence="4" key="2">
    <citation type="submission" date="2020-05" db="UniProtKB">
        <authorList>
            <consortium name="EnsemblMetazoa"/>
        </authorList>
    </citation>
    <scope>IDENTIFICATION</scope>
    <source>
        <strain evidence="4">USDA</strain>
    </source>
</reference>
<dbReference type="VEuPathDB" id="VectorBase:SCAU011065"/>
<dbReference type="Gene3D" id="3.40.50.1820">
    <property type="entry name" value="alpha/beta hydrolase"/>
    <property type="match status" value="1"/>
</dbReference>
<dbReference type="AlphaFoldDB" id="A0A1I8PTW0"/>
<dbReference type="KEGG" id="scac:106093995"/>
<dbReference type="Proteomes" id="UP000095300">
    <property type="component" value="Unassembled WGS sequence"/>
</dbReference>
<dbReference type="PANTHER" id="PTHR43798:SF14">
    <property type="entry name" value="SERINE HYDROLASE-LIKE PROTEIN DDB_G0286239"/>
    <property type="match status" value="1"/>
</dbReference>
<dbReference type="PANTHER" id="PTHR43798">
    <property type="entry name" value="MONOACYLGLYCEROL LIPASE"/>
    <property type="match status" value="1"/>
</dbReference>
<organism evidence="4 5">
    <name type="scientific">Stomoxys calcitrans</name>
    <name type="common">Stable fly</name>
    <name type="synonym">Conops calcitrans</name>
    <dbReference type="NCBI Taxonomy" id="35570"/>
    <lineage>
        <taxon>Eukaryota</taxon>
        <taxon>Metazoa</taxon>
        <taxon>Ecdysozoa</taxon>
        <taxon>Arthropoda</taxon>
        <taxon>Hexapoda</taxon>
        <taxon>Insecta</taxon>
        <taxon>Pterygota</taxon>
        <taxon>Neoptera</taxon>
        <taxon>Endopterygota</taxon>
        <taxon>Diptera</taxon>
        <taxon>Brachycera</taxon>
        <taxon>Muscomorpha</taxon>
        <taxon>Muscoidea</taxon>
        <taxon>Muscidae</taxon>
        <taxon>Stomoxys</taxon>
    </lineage>
</organism>
<evidence type="ECO:0000259" key="3">
    <source>
        <dbReference type="Pfam" id="PF00561"/>
    </source>
</evidence>
<keyword evidence="5" id="KW-1185">Reference proteome</keyword>
<dbReference type="InterPro" id="IPR000073">
    <property type="entry name" value="AB_hydrolase_1"/>
</dbReference>
<name>A0A1I8PTW0_STOCA</name>
<comment type="similarity">
    <text evidence="1">Belongs to the AB hydrolase superfamily.</text>
</comment>
<dbReference type="InterPro" id="IPR050266">
    <property type="entry name" value="AB_hydrolase_sf"/>
</dbReference>
<dbReference type="InterPro" id="IPR029058">
    <property type="entry name" value="AB_hydrolase_fold"/>
</dbReference>
<dbReference type="SUPFAM" id="SSF53474">
    <property type="entry name" value="alpha/beta-Hydrolases"/>
    <property type="match status" value="1"/>
</dbReference>
<dbReference type="STRING" id="35570.A0A1I8PTW0"/>
<accession>A0A1I8PTW0</accession>
<evidence type="ECO:0000313" key="5">
    <source>
        <dbReference type="Proteomes" id="UP000095300"/>
    </source>
</evidence>
<dbReference type="OrthoDB" id="190201at2759"/>
<dbReference type="GO" id="GO:0016787">
    <property type="term" value="F:hydrolase activity"/>
    <property type="evidence" value="ECO:0007669"/>
    <property type="project" value="UniProtKB-KW"/>
</dbReference>